<dbReference type="Proteomes" id="UP000308652">
    <property type="component" value="Unassembled WGS sequence"/>
</dbReference>
<accession>A0A5C3LVR2</accession>
<protein>
    <submittedName>
        <fullName evidence="2">Uncharacterized protein</fullName>
    </submittedName>
</protein>
<keyword evidence="1" id="KW-1133">Transmembrane helix</keyword>
<feature type="transmembrane region" description="Helical" evidence="1">
    <location>
        <begin position="28"/>
        <end position="49"/>
    </location>
</feature>
<evidence type="ECO:0000313" key="3">
    <source>
        <dbReference type="Proteomes" id="UP000308652"/>
    </source>
</evidence>
<gene>
    <name evidence="2" type="ORF">BDQ12DRAFT_753735</name>
</gene>
<dbReference type="AlphaFoldDB" id="A0A5C3LVR2"/>
<evidence type="ECO:0000313" key="2">
    <source>
        <dbReference type="EMBL" id="TFK37080.1"/>
    </source>
</evidence>
<organism evidence="2 3">
    <name type="scientific">Crucibulum laeve</name>
    <dbReference type="NCBI Taxonomy" id="68775"/>
    <lineage>
        <taxon>Eukaryota</taxon>
        <taxon>Fungi</taxon>
        <taxon>Dikarya</taxon>
        <taxon>Basidiomycota</taxon>
        <taxon>Agaricomycotina</taxon>
        <taxon>Agaricomycetes</taxon>
        <taxon>Agaricomycetidae</taxon>
        <taxon>Agaricales</taxon>
        <taxon>Agaricineae</taxon>
        <taxon>Nidulariaceae</taxon>
        <taxon>Crucibulum</taxon>
    </lineage>
</organism>
<proteinExistence type="predicted"/>
<sequence length="222" mass="24630">MLEKGVASTTIPTGCNDILEDHVSTRKLLVGSAILTFNLLVSGGLLHASLKLVDIPYLVHLLCLLATITTFPVLRLTPRNDLDAVMTLENIKIFNVVQSILKTQFPQLLAAPYDMLSVNLLADPILIPMTAKQKDFPIGRALVILRALALLVLLILQLAVIYILSIVVQCVAFRLTRVDPPQKMWKPFAVVWNLLFRECSTVPNLHRANDGSYEPLDSILKQ</sequence>
<feature type="transmembrane region" description="Helical" evidence="1">
    <location>
        <begin position="143"/>
        <end position="168"/>
    </location>
</feature>
<keyword evidence="3" id="KW-1185">Reference proteome</keyword>
<feature type="transmembrane region" description="Helical" evidence="1">
    <location>
        <begin position="55"/>
        <end position="74"/>
    </location>
</feature>
<reference evidence="2 3" key="1">
    <citation type="journal article" date="2019" name="Nat. Ecol. Evol.">
        <title>Megaphylogeny resolves global patterns of mushroom evolution.</title>
        <authorList>
            <person name="Varga T."/>
            <person name="Krizsan K."/>
            <person name="Foldi C."/>
            <person name="Dima B."/>
            <person name="Sanchez-Garcia M."/>
            <person name="Sanchez-Ramirez S."/>
            <person name="Szollosi G.J."/>
            <person name="Szarkandi J.G."/>
            <person name="Papp V."/>
            <person name="Albert L."/>
            <person name="Andreopoulos W."/>
            <person name="Angelini C."/>
            <person name="Antonin V."/>
            <person name="Barry K.W."/>
            <person name="Bougher N.L."/>
            <person name="Buchanan P."/>
            <person name="Buyck B."/>
            <person name="Bense V."/>
            <person name="Catcheside P."/>
            <person name="Chovatia M."/>
            <person name="Cooper J."/>
            <person name="Damon W."/>
            <person name="Desjardin D."/>
            <person name="Finy P."/>
            <person name="Geml J."/>
            <person name="Haridas S."/>
            <person name="Hughes K."/>
            <person name="Justo A."/>
            <person name="Karasinski D."/>
            <person name="Kautmanova I."/>
            <person name="Kiss B."/>
            <person name="Kocsube S."/>
            <person name="Kotiranta H."/>
            <person name="LaButti K.M."/>
            <person name="Lechner B.E."/>
            <person name="Liimatainen K."/>
            <person name="Lipzen A."/>
            <person name="Lukacs Z."/>
            <person name="Mihaltcheva S."/>
            <person name="Morgado L.N."/>
            <person name="Niskanen T."/>
            <person name="Noordeloos M.E."/>
            <person name="Ohm R.A."/>
            <person name="Ortiz-Santana B."/>
            <person name="Ovrebo C."/>
            <person name="Racz N."/>
            <person name="Riley R."/>
            <person name="Savchenko A."/>
            <person name="Shiryaev A."/>
            <person name="Soop K."/>
            <person name="Spirin V."/>
            <person name="Szebenyi C."/>
            <person name="Tomsovsky M."/>
            <person name="Tulloss R.E."/>
            <person name="Uehling J."/>
            <person name="Grigoriev I.V."/>
            <person name="Vagvolgyi C."/>
            <person name="Papp T."/>
            <person name="Martin F.M."/>
            <person name="Miettinen O."/>
            <person name="Hibbett D.S."/>
            <person name="Nagy L.G."/>
        </authorList>
    </citation>
    <scope>NUCLEOTIDE SEQUENCE [LARGE SCALE GENOMIC DNA]</scope>
    <source>
        <strain evidence="2 3">CBS 166.37</strain>
    </source>
</reference>
<keyword evidence="1" id="KW-0812">Transmembrane</keyword>
<name>A0A5C3LVR2_9AGAR</name>
<dbReference type="EMBL" id="ML213610">
    <property type="protein sequence ID" value="TFK37080.1"/>
    <property type="molecule type" value="Genomic_DNA"/>
</dbReference>
<evidence type="ECO:0000256" key="1">
    <source>
        <dbReference type="SAM" id="Phobius"/>
    </source>
</evidence>
<keyword evidence="1" id="KW-0472">Membrane</keyword>